<evidence type="ECO:0000313" key="1">
    <source>
        <dbReference type="EMBL" id="KDQ52346.1"/>
    </source>
</evidence>
<dbReference type="InParanoid" id="A0A067PPU8"/>
<proteinExistence type="predicted"/>
<dbReference type="EMBL" id="KL197740">
    <property type="protein sequence ID" value="KDQ52346.1"/>
    <property type="molecule type" value="Genomic_DNA"/>
</dbReference>
<keyword evidence="2" id="KW-1185">Reference proteome</keyword>
<dbReference type="AlphaFoldDB" id="A0A067PPU8"/>
<name>A0A067PPU8_9AGAM</name>
<gene>
    <name evidence="1" type="ORF">JAAARDRAFT_138880</name>
</gene>
<evidence type="ECO:0000313" key="2">
    <source>
        <dbReference type="Proteomes" id="UP000027265"/>
    </source>
</evidence>
<accession>A0A067PPU8</accession>
<organism evidence="1 2">
    <name type="scientific">Jaapia argillacea MUCL 33604</name>
    <dbReference type="NCBI Taxonomy" id="933084"/>
    <lineage>
        <taxon>Eukaryota</taxon>
        <taxon>Fungi</taxon>
        <taxon>Dikarya</taxon>
        <taxon>Basidiomycota</taxon>
        <taxon>Agaricomycotina</taxon>
        <taxon>Agaricomycetes</taxon>
        <taxon>Agaricomycetidae</taxon>
        <taxon>Jaapiales</taxon>
        <taxon>Jaapiaceae</taxon>
        <taxon>Jaapia</taxon>
    </lineage>
</organism>
<dbReference type="Proteomes" id="UP000027265">
    <property type="component" value="Unassembled WGS sequence"/>
</dbReference>
<sequence>HHLLEFYHSQFSLQCLEQYAHAIHTENCSFGDVLAFMDVKILNISQPGDNQCINYNSYSKSNT</sequence>
<dbReference type="HOGENOM" id="CLU_2892025_0_0_1"/>
<protein>
    <submittedName>
        <fullName evidence="1">Uncharacterized protein</fullName>
    </submittedName>
</protein>
<reference evidence="2" key="1">
    <citation type="journal article" date="2014" name="Proc. Natl. Acad. Sci. U.S.A.">
        <title>Extensive sampling of basidiomycete genomes demonstrates inadequacy of the white-rot/brown-rot paradigm for wood decay fungi.</title>
        <authorList>
            <person name="Riley R."/>
            <person name="Salamov A.A."/>
            <person name="Brown D.W."/>
            <person name="Nagy L.G."/>
            <person name="Floudas D."/>
            <person name="Held B.W."/>
            <person name="Levasseur A."/>
            <person name="Lombard V."/>
            <person name="Morin E."/>
            <person name="Otillar R."/>
            <person name="Lindquist E.A."/>
            <person name="Sun H."/>
            <person name="LaButti K.M."/>
            <person name="Schmutz J."/>
            <person name="Jabbour D."/>
            <person name="Luo H."/>
            <person name="Baker S.E."/>
            <person name="Pisabarro A.G."/>
            <person name="Walton J.D."/>
            <person name="Blanchette R.A."/>
            <person name="Henrissat B."/>
            <person name="Martin F."/>
            <person name="Cullen D."/>
            <person name="Hibbett D.S."/>
            <person name="Grigoriev I.V."/>
        </authorList>
    </citation>
    <scope>NUCLEOTIDE SEQUENCE [LARGE SCALE GENOMIC DNA]</scope>
    <source>
        <strain evidence="2">MUCL 33604</strain>
    </source>
</reference>
<feature type="non-terminal residue" evidence="1">
    <location>
        <position position="1"/>
    </location>
</feature>